<dbReference type="GO" id="GO:0008270">
    <property type="term" value="F:zinc ion binding"/>
    <property type="evidence" value="ECO:0007669"/>
    <property type="project" value="UniProtKB-KW"/>
</dbReference>
<dbReference type="AlphaFoldDB" id="A0A1E3Q2W5"/>
<evidence type="ECO:0000256" key="2">
    <source>
        <dbReference type="SAM" id="MobiDB-lite"/>
    </source>
</evidence>
<proteinExistence type="predicted"/>
<evidence type="ECO:0000313" key="5">
    <source>
        <dbReference type="Proteomes" id="UP000094385"/>
    </source>
</evidence>
<evidence type="ECO:0000313" key="4">
    <source>
        <dbReference type="EMBL" id="ODQ72055.1"/>
    </source>
</evidence>
<dbReference type="EMBL" id="KV454296">
    <property type="protein sequence ID" value="ODQ72055.1"/>
    <property type="molecule type" value="Genomic_DNA"/>
</dbReference>
<name>A0A1E3Q2W5_LIPST</name>
<feature type="region of interest" description="Disordered" evidence="2">
    <location>
        <begin position="33"/>
        <end position="72"/>
    </location>
</feature>
<accession>A0A1E3Q2W5</accession>
<keyword evidence="1" id="KW-0863">Zinc-finger</keyword>
<dbReference type="OrthoDB" id="1939603at2759"/>
<dbReference type="PROSITE" id="PS50157">
    <property type="entry name" value="ZINC_FINGER_C2H2_2"/>
    <property type="match status" value="1"/>
</dbReference>
<sequence length="353" mass="38526">MLSTFPPASSSQSIHSFDTSSVTSAARQSYLTTTTTMDSRDSQSTSFGSYNGTSTQAHSLPYDGQDGNGTVASRQHYAPTGQYDTTTDAATAAAARQYTQAPTYLARPYPTDPRYAVTAADHARVPANGYATDPSVALAGYQGYPPGAATAAWRAEWYPPVSSAFPPHAIPVGAGPPMGTLGVPRAGDNRMRRGGRVGEFPGNTVYSFVPLPGAAQQKRPRRRYEEIERIYKCGWQGCEKAYGTLNHLNAHVTMQNHGPKRTPEEFKETRKEWKARKKEEESRRKAEADARGQQQQQQQQQQPQQQQQTTATSGAPGQPGQQLAPAQQAARQSAPMPLHPQSYPYPDPYGQYQ</sequence>
<organism evidence="4 5">
    <name type="scientific">Lipomyces starkeyi NRRL Y-11557</name>
    <dbReference type="NCBI Taxonomy" id="675824"/>
    <lineage>
        <taxon>Eukaryota</taxon>
        <taxon>Fungi</taxon>
        <taxon>Dikarya</taxon>
        <taxon>Ascomycota</taxon>
        <taxon>Saccharomycotina</taxon>
        <taxon>Lipomycetes</taxon>
        <taxon>Lipomycetales</taxon>
        <taxon>Lipomycetaceae</taxon>
        <taxon>Lipomyces</taxon>
    </lineage>
</organism>
<dbReference type="PROSITE" id="PS00028">
    <property type="entry name" value="ZINC_FINGER_C2H2_1"/>
    <property type="match status" value="1"/>
</dbReference>
<dbReference type="Proteomes" id="UP000094385">
    <property type="component" value="Unassembled WGS sequence"/>
</dbReference>
<dbReference type="PANTHER" id="PTHR36167:SF3">
    <property type="entry name" value="C2H2 FINGER DOMAIN TRANSCRIPTION FACTOR (EUROFUNG)-RELATED"/>
    <property type="match status" value="1"/>
</dbReference>
<reference evidence="4 5" key="1">
    <citation type="journal article" date="2016" name="Proc. Natl. Acad. Sci. U.S.A.">
        <title>Comparative genomics of biotechnologically important yeasts.</title>
        <authorList>
            <person name="Riley R."/>
            <person name="Haridas S."/>
            <person name="Wolfe K.H."/>
            <person name="Lopes M.R."/>
            <person name="Hittinger C.T."/>
            <person name="Goeker M."/>
            <person name="Salamov A.A."/>
            <person name="Wisecaver J.H."/>
            <person name="Long T.M."/>
            <person name="Calvey C.H."/>
            <person name="Aerts A.L."/>
            <person name="Barry K.W."/>
            <person name="Choi C."/>
            <person name="Clum A."/>
            <person name="Coughlan A.Y."/>
            <person name="Deshpande S."/>
            <person name="Douglass A.P."/>
            <person name="Hanson S.J."/>
            <person name="Klenk H.-P."/>
            <person name="LaButti K.M."/>
            <person name="Lapidus A."/>
            <person name="Lindquist E.A."/>
            <person name="Lipzen A.M."/>
            <person name="Meier-Kolthoff J.P."/>
            <person name="Ohm R.A."/>
            <person name="Otillar R.P."/>
            <person name="Pangilinan J.L."/>
            <person name="Peng Y."/>
            <person name="Rokas A."/>
            <person name="Rosa C.A."/>
            <person name="Scheuner C."/>
            <person name="Sibirny A.A."/>
            <person name="Slot J.C."/>
            <person name="Stielow J.B."/>
            <person name="Sun H."/>
            <person name="Kurtzman C.P."/>
            <person name="Blackwell M."/>
            <person name="Grigoriev I.V."/>
            <person name="Jeffries T.W."/>
        </authorList>
    </citation>
    <scope>NUCLEOTIDE SEQUENCE [LARGE SCALE GENOMIC DNA]</scope>
    <source>
        <strain evidence="4 5">NRRL Y-11557</strain>
    </source>
</reference>
<keyword evidence="1" id="KW-0479">Metal-binding</keyword>
<dbReference type="Gene3D" id="3.30.160.60">
    <property type="entry name" value="Classic Zinc Finger"/>
    <property type="match status" value="1"/>
</dbReference>
<dbReference type="STRING" id="675824.A0A1E3Q2W5"/>
<feature type="compositionally biased region" description="Low complexity" evidence="2">
    <location>
        <begin position="291"/>
        <end position="336"/>
    </location>
</feature>
<keyword evidence="5" id="KW-1185">Reference proteome</keyword>
<evidence type="ECO:0000256" key="1">
    <source>
        <dbReference type="PROSITE-ProRule" id="PRU00042"/>
    </source>
</evidence>
<dbReference type="PANTHER" id="PTHR36167">
    <property type="entry name" value="C2H2 FINGER DOMAIN TRANSCRIPTION FACTOR (EUROFUNG)-RELATED"/>
    <property type="match status" value="1"/>
</dbReference>
<feature type="region of interest" description="Disordered" evidence="2">
    <location>
        <begin position="254"/>
        <end position="353"/>
    </location>
</feature>
<gene>
    <name evidence="4" type="ORF">LIPSTDRAFT_315843</name>
</gene>
<dbReference type="InterPro" id="IPR039327">
    <property type="entry name" value="CON7-like"/>
</dbReference>
<keyword evidence="1" id="KW-0862">Zinc</keyword>
<feature type="domain" description="C2H2-type" evidence="3">
    <location>
        <begin position="231"/>
        <end position="262"/>
    </location>
</feature>
<feature type="compositionally biased region" description="Basic and acidic residues" evidence="2">
    <location>
        <begin position="261"/>
        <end position="290"/>
    </location>
</feature>
<feature type="compositionally biased region" description="Polar residues" evidence="2">
    <location>
        <begin position="33"/>
        <end position="58"/>
    </location>
</feature>
<evidence type="ECO:0000259" key="3">
    <source>
        <dbReference type="PROSITE" id="PS50157"/>
    </source>
</evidence>
<dbReference type="InterPro" id="IPR013087">
    <property type="entry name" value="Znf_C2H2_type"/>
</dbReference>
<dbReference type="GO" id="GO:0006355">
    <property type="term" value="P:regulation of DNA-templated transcription"/>
    <property type="evidence" value="ECO:0007669"/>
    <property type="project" value="InterPro"/>
</dbReference>
<protein>
    <recommendedName>
        <fullName evidence="3">C2H2-type domain-containing protein</fullName>
    </recommendedName>
</protein>